<dbReference type="InterPro" id="IPR048485">
    <property type="entry name" value="COG5_helical"/>
</dbReference>
<reference evidence="3" key="2">
    <citation type="journal article" date="2020" name="Nat. Commun.">
        <title>Large-scale genome sequencing of mycorrhizal fungi provides insights into the early evolution of symbiotic traits.</title>
        <authorList>
            <person name="Miyauchi S."/>
            <person name="Kiss E."/>
            <person name="Kuo A."/>
            <person name="Drula E."/>
            <person name="Kohler A."/>
            <person name="Sanchez-Garcia M."/>
            <person name="Morin E."/>
            <person name="Andreopoulos B."/>
            <person name="Barry K.W."/>
            <person name="Bonito G."/>
            <person name="Buee M."/>
            <person name="Carver A."/>
            <person name="Chen C."/>
            <person name="Cichocki N."/>
            <person name="Clum A."/>
            <person name="Culley D."/>
            <person name="Crous P.W."/>
            <person name="Fauchery L."/>
            <person name="Girlanda M."/>
            <person name="Hayes R.D."/>
            <person name="Keri Z."/>
            <person name="LaButti K."/>
            <person name="Lipzen A."/>
            <person name="Lombard V."/>
            <person name="Magnuson J."/>
            <person name="Maillard F."/>
            <person name="Murat C."/>
            <person name="Nolan M."/>
            <person name="Ohm R.A."/>
            <person name="Pangilinan J."/>
            <person name="Pereira M.F."/>
            <person name="Perotto S."/>
            <person name="Peter M."/>
            <person name="Pfister S."/>
            <person name="Riley R."/>
            <person name="Sitrit Y."/>
            <person name="Stielow J.B."/>
            <person name="Szollosi G."/>
            <person name="Zifcakova L."/>
            <person name="Stursova M."/>
            <person name="Spatafora J.W."/>
            <person name="Tedersoo L."/>
            <person name="Vaario L.M."/>
            <person name="Yamada A."/>
            <person name="Yan M."/>
            <person name="Wang P."/>
            <person name="Xu J."/>
            <person name="Bruns T."/>
            <person name="Baldrian P."/>
            <person name="Vilgalys R."/>
            <person name="Dunand C."/>
            <person name="Henrissat B."/>
            <person name="Grigoriev I.V."/>
            <person name="Hibbett D."/>
            <person name="Nagy L.G."/>
            <person name="Martin F.M."/>
        </authorList>
    </citation>
    <scope>NUCLEOTIDE SEQUENCE</scope>
    <source>
        <strain evidence="3">BED1</strain>
    </source>
</reference>
<evidence type="ECO:0000256" key="1">
    <source>
        <dbReference type="SAM" id="MobiDB-lite"/>
    </source>
</evidence>
<evidence type="ECO:0000313" key="3">
    <source>
        <dbReference type="EMBL" id="KAF8441583.1"/>
    </source>
</evidence>
<organism evidence="3 4">
    <name type="scientific">Boletus edulis BED1</name>
    <dbReference type="NCBI Taxonomy" id="1328754"/>
    <lineage>
        <taxon>Eukaryota</taxon>
        <taxon>Fungi</taxon>
        <taxon>Dikarya</taxon>
        <taxon>Basidiomycota</taxon>
        <taxon>Agaricomycotina</taxon>
        <taxon>Agaricomycetes</taxon>
        <taxon>Agaricomycetidae</taxon>
        <taxon>Boletales</taxon>
        <taxon>Boletineae</taxon>
        <taxon>Boletaceae</taxon>
        <taxon>Boletoideae</taxon>
        <taxon>Boletus</taxon>
    </lineage>
</organism>
<sequence length="412" mass="44940">MGRFGVLVKRLEVQMSELGGNGTGTGGANGGGEKRGGVGANGAGEYQEDKERTIAKAALSIAELSALLDGPDGGDSEETHAPPDGESSLSMSTNSSPLRSVHAAAAYIPEEMEALTSLDQSLLVSSLQTAYNLRTLPTLVAGLVRDLSEAVEVRVRNAFDLSPISKEIVAKEAAQASQGLLCKSRVRTEPTNVTGTQPQKGPAQWDIVPRRLKYYILDVFRQVLGQACTRRRQRIRFPAPNSKRWLSQAPTAFHEFFASIAHLGRPITNDPIKSRNDSLAPCPFHLRSPLSFSFVYEDERSRRSRFLWWFSCSSRRKRRKRTVTNELDSARSDPLLVRVVAKSAATSLESVVTRADGPIVFDRSAVSLLGPMATPQQLLNGQVATCLYCCWTKLVKLMEEHTESVCLPSGPA</sequence>
<dbReference type="EMBL" id="WHUW01000010">
    <property type="protein sequence ID" value="KAF8441583.1"/>
    <property type="molecule type" value="Genomic_DNA"/>
</dbReference>
<dbReference type="Pfam" id="PF20649">
    <property type="entry name" value="COG5_C"/>
    <property type="match status" value="1"/>
</dbReference>
<accession>A0AAD4BW70</accession>
<evidence type="ECO:0000313" key="4">
    <source>
        <dbReference type="Proteomes" id="UP001194468"/>
    </source>
</evidence>
<feature type="domain" description="Conserved oligomeric Golgi complex subunit 5 helical" evidence="2">
    <location>
        <begin position="114"/>
        <end position="178"/>
    </location>
</feature>
<feature type="compositionally biased region" description="Low complexity" evidence="1">
    <location>
        <begin position="87"/>
        <end position="96"/>
    </location>
</feature>
<dbReference type="GO" id="GO:0006891">
    <property type="term" value="P:intra-Golgi vesicle-mediated transport"/>
    <property type="evidence" value="ECO:0007669"/>
    <property type="project" value="InterPro"/>
</dbReference>
<name>A0AAD4BW70_BOLED</name>
<dbReference type="PANTHER" id="PTHR13228:SF3">
    <property type="entry name" value="CONSERVED OLIGOMERIC GOLGI COMPLEX SUBUNIT 5"/>
    <property type="match status" value="1"/>
</dbReference>
<dbReference type="GO" id="GO:0017119">
    <property type="term" value="C:Golgi transport complex"/>
    <property type="evidence" value="ECO:0007669"/>
    <property type="project" value="InterPro"/>
</dbReference>
<protein>
    <recommendedName>
        <fullName evidence="2">Conserved oligomeric Golgi complex subunit 5 helical domain-containing protein</fullName>
    </recommendedName>
</protein>
<feature type="compositionally biased region" description="Gly residues" evidence="1">
    <location>
        <begin position="19"/>
        <end position="42"/>
    </location>
</feature>
<dbReference type="Proteomes" id="UP001194468">
    <property type="component" value="Unassembled WGS sequence"/>
</dbReference>
<evidence type="ECO:0000259" key="2">
    <source>
        <dbReference type="Pfam" id="PF20649"/>
    </source>
</evidence>
<comment type="caution">
    <text evidence="3">The sequence shown here is derived from an EMBL/GenBank/DDBJ whole genome shotgun (WGS) entry which is preliminary data.</text>
</comment>
<proteinExistence type="predicted"/>
<feature type="region of interest" description="Disordered" evidence="1">
    <location>
        <begin position="67"/>
        <end position="96"/>
    </location>
</feature>
<feature type="region of interest" description="Disordered" evidence="1">
    <location>
        <begin position="17"/>
        <end position="47"/>
    </location>
</feature>
<gene>
    <name evidence="3" type="ORF">L210DRAFT_3537615</name>
</gene>
<dbReference type="PANTHER" id="PTHR13228">
    <property type="entry name" value="CONSERVED OLIGOMERIC GOLGI COMPLEX COMPONENT 5"/>
    <property type="match status" value="1"/>
</dbReference>
<keyword evidence="4" id="KW-1185">Reference proteome</keyword>
<dbReference type="InterPro" id="IPR019465">
    <property type="entry name" value="Cog5"/>
</dbReference>
<reference evidence="3" key="1">
    <citation type="submission" date="2019-10" db="EMBL/GenBank/DDBJ databases">
        <authorList>
            <consortium name="DOE Joint Genome Institute"/>
            <person name="Kuo A."/>
            <person name="Miyauchi S."/>
            <person name="Kiss E."/>
            <person name="Drula E."/>
            <person name="Kohler A."/>
            <person name="Sanchez-Garcia M."/>
            <person name="Andreopoulos B."/>
            <person name="Barry K.W."/>
            <person name="Bonito G."/>
            <person name="Buee M."/>
            <person name="Carver A."/>
            <person name="Chen C."/>
            <person name="Cichocki N."/>
            <person name="Clum A."/>
            <person name="Culley D."/>
            <person name="Crous P.W."/>
            <person name="Fauchery L."/>
            <person name="Girlanda M."/>
            <person name="Hayes R."/>
            <person name="Keri Z."/>
            <person name="LaButti K."/>
            <person name="Lipzen A."/>
            <person name="Lombard V."/>
            <person name="Magnuson J."/>
            <person name="Maillard F."/>
            <person name="Morin E."/>
            <person name="Murat C."/>
            <person name="Nolan M."/>
            <person name="Ohm R."/>
            <person name="Pangilinan J."/>
            <person name="Pereira M."/>
            <person name="Perotto S."/>
            <person name="Peter M."/>
            <person name="Riley R."/>
            <person name="Sitrit Y."/>
            <person name="Stielow B."/>
            <person name="Szollosi G."/>
            <person name="Zifcakova L."/>
            <person name="Stursova M."/>
            <person name="Spatafora J.W."/>
            <person name="Tedersoo L."/>
            <person name="Vaario L.-M."/>
            <person name="Yamada A."/>
            <person name="Yan M."/>
            <person name="Wang P."/>
            <person name="Xu J."/>
            <person name="Bruns T."/>
            <person name="Baldrian P."/>
            <person name="Vilgalys R."/>
            <person name="Henrissat B."/>
            <person name="Grigoriev I.V."/>
            <person name="Hibbett D."/>
            <person name="Nagy L.G."/>
            <person name="Martin F.M."/>
        </authorList>
    </citation>
    <scope>NUCLEOTIDE SEQUENCE</scope>
    <source>
        <strain evidence="3">BED1</strain>
    </source>
</reference>
<dbReference type="AlphaFoldDB" id="A0AAD4BW70"/>